<evidence type="ECO:0000313" key="3">
    <source>
        <dbReference type="EMBL" id="PJZ61303.1"/>
    </source>
</evidence>
<evidence type="ECO:0000313" key="5">
    <source>
        <dbReference type="Proteomes" id="UP000232188"/>
    </source>
</evidence>
<dbReference type="Proteomes" id="UP000232149">
    <property type="component" value="Unassembled WGS sequence"/>
</dbReference>
<feature type="domain" description="DUF2779" evidence="1">
    <location>
        <begin position="323"/>
        <end position="449"/>
    </location>
</feature>
<organism evidence="2 5">
    <name type="scientific">Leptospira adleri</name>
    <dbReference type="NCBI Taxonomy" id="2023186"/>
    <lineage>
        <taxon>Bacteria</taxon>
        <taxon>Pseudomonadati</taxon>
        <taxon>Spirochaetota</taxon>
        <taxon>Spirochaetia</taxon>
        <taxon>Leptospirales</taxon>
        <taxon>Leptospiraceae</taxon>
        <taxon>Leptospira</taxon>
    </lineage>
</organism>
<accession>A0A2M9YSE1</accession>
<reference evidence="4 5" key="1">
    <citation type="submission" date="2017-07" db="EMBL/GenBank/DDBJ databases">
        <title>Leptospira spp. isolated from tropical soils.</title>
        <authorList>
            <person name="Thibeaux R."/>
            <person name="Iraola G."/>
            <person name="Ferres I."/>
            <person name="Bierque E."/>
            <person name="Girault D."/>
            <person name="Soupe-Gilbert M.-E."/>
            <person name="Picardeau M."/>
            <person name="Goarant C."/>
        </authorList>
    </citation>
    <scope>NUCLEOTIDE SEQUENCE [LARGE SCALE GENOMIC DNA]</scope>
    <source>
        <strain evidence="2 5">FH2-B-C1</strain>
        <strain evidence="3 4">FH2-B-D1</strain>
    </source>
</reference>
<evidence type="ECO:0000259" key="1">
    <source>
        <dbReference type="Pfam" id="PF11074"/>
    </source>
</evidence>
<keyword evidence="4" id="KW-1185">Reference proteome</keyword>
<proteinExistence type="predicted"/>
<name>A0A2M9YSE1_9LEPT</name>
<evidence type="ECO:0000313" key="2">
    <source>
        <dbReference type="EMBL" id="PJZ54451.1"/>
    </source>
</evidence>
<protein>
    <recommendedName>
        <fullName evidence="1">DUF2779 domain-containing protein</fullName>
    </recommendedName>
</protein>
<dbReference type="AlphaFoldDB" id="A0A2M9YSE1"/>
<dbReference type="Proteomes" id="UP000232188">
    <property type="component" value="Unassembled WGS sequence"/>
</dbReference>
<dbReference type="EMBL" id="NPDV01000003">
    <property type="protein sequence ID" value="PJZ54451.1"/>
    <property type="molecule type" value="Genomic_DNA"/>
</dbReference>
<evidence type="ECO:0000313" key="4">
    <source>
        <dbReference type="Proteomes" id="UP000232149"/>
    </source>
</evidence>
<dbReference type="EMBL" id="NPDU01000035">
    <property type="protein sequence ID" value="PJZ61303.1"/>
    <property type="molecule type" value="Genomic_DNA"/>
</dbReference>
<sequence length="527" mass="61481">MNSRGFSILKLIYPFRKFLPEWVSVLLSLKRPEEEIPKLTKAHFTTGLYCEYHLWLNTYEPRPDFDPYEHQYISPRQKSALRDLSQLLYPNTKNVRYSESETRRILNSGQGVRSACLETEKFSMKTEYILPNPEQAGTFEIVVLKASTSFKKQHIQEIAFQKFAAQEAGFPVSKCTLIFVNSKFFYQGKIQPEEFFVRKDVTAETSLKDKETKELADSLYDLLSRKNRPARYLSRMCSHPRNCAYPEVCLTPKIPGDIFTLREGKEESGKFYEKGILNLKDIQETENLTHRQKTQIQASQTGKPFTNHKVFAEFLSKIRYPIYFLDFESINPPIPVYPNSYPFQHVPFLFSLHVVREDLFGEPESFYYIDDAVVDPRKGILEKLEQWISPGGTILCFNDKFERRCLEESAAAFPEHKPWLKSIQDDFVDLAKPFWEYDYYHPDQKGSTSLKTILPVITGQSYKDLGIKSGQMANSEFLRVKTEPLSDSEKREIEKNLIQYCKLDTYAMVLILRKIQEWVRSHPNPDA</sequence>
<comment type="caution">
    <text evidence="2">The sequence shown here is derived from an EMBL/GenBank/DDBJ whole genome shotgun (WGS) entry which is preliminary data.</text>
</comment>
<gene>
    <name evidence="3" type="ORF">CH376_13950</name>
    <name evidence="2" type="ORF">CH380_05120</name>
</gene>
<dbReference type="Pfam" id="PF11074">
    <property type="entry name" value="DUF2779"/>
    <property type="match status" value="1"/>
</dbReference>
<dbReference type="InterPro" id="IPR021301">
    <property type="entry name" value="DUF2779"/>
</dbReference>